<gene>
    <name evidence="1" type="ORF">RPERSI_LOCUS32827</name>
</gene>
<evidence type="ECO:0000313" key="1">
    <source>
        <dbReference type="EMBL" id="CAG8843575.1"/>
    </source>
</evidence>
<dbReference type="EMBL" id="CAJVQC010138932">
    <property type="protein sequence ID" value="CAG8843575.1"/>
    <property type="molecule type" value="Genomic_DNA"/>
</dbReference>
<name>A0ACA9SNP9_9GLOM</name>
<keyword evidence="2" id="KW-1185">Reference proteome</keyword>
<evidence type="ECO:0000313" key="2">
    <source>
        <dbReference type="Proteomes" id="UP000789920"/>
    </source>
</evidence>
<proteinExistence type="predicted"/>
<sequence length="42" mass="4701">YFAELNRNSESNQELAHQVKSGSVILELPGFNSQKQILSRPA</sequence>
<comment type="caution">
    <text evidence="1">The sequence shown here is derived from an EMBL/GenBank/DDBJ whole genome shotgun (WGS) entry which is preliminary data.</text>
</comment>
<organism evidence="1 2">
    <name type="scientific">Racocetra persica</name>
    <dbReference type="NCBI Taxonomy" id="160502"/>
    <lineage>
        <taxon>Eukaryota</taxon>
        <taxon>Fungi</taxon>
        <taxon>Fungi incertae sedis</taxon>
        <taxon>Mucoromycota</taxon>
        <taxon>Glomeromycotina</taxon>
        <taxon>Glomeromycetes</taxon>
        <taxon>Diversisporales</taxon>
        <taxon>Gigasporaceae</taxon>
        <taxon>Racocetra</taxon>
    </lineage>
</organism>
<accession>A0ACA9SNP9</accession>
<dbReference type="Proteomes" id="UP000789920">
    <property type="component" value="Unassembled WGS sequence"/>
</dbReference>
<feature type="non-terminal residue" evidence="1">
    <location>
        <position position="1"/>
    </location>
</feature>
<protein>
    <submittedName>
        <fullName evidence="1">681_t:CDS:1</fullName>
    </submittedName>
</protein>
<reference evidence="1" key="1">
    <citation type="submission" date="2021-06" db="EMBL/GenBank/DDBJ databases">
        <authorList>
            <person name="Kallberg Y."/>
            <person name="Tangrot J."/>
            <person name="Rosling A."/>
        </authorList>
    </citation>
    <scope>NUCLEOTIDE SEQUENCE</scope>
    <source>
        <strain evidence="1">MA461A</strain>
    </source>
</reference>